<dbReference type="PANTHER" id="PTHR14005">
    <property type="entry name" value="EUKARYOTIC TRANSLATION INITIATION FACTOR 3, THETA SUBUNIT"/>
    <property type="match status" value="1"/>
</dbReference>
<dbReference type="Gene3D" id="4.10.860.10">
    <property type="entry name" value="UVR domain"/>
    <property type="match status" value="1"/>
</dbReference>
<evidence type="ECO:0000313" key="9">
    <source>
        <dbReference type="Proteomes" id="UP000826234"/>
    </source>
</evidence>
<comment type="caution">
    <text evidence="8">The sequence shown here is derived from an EMBL/GenBank/DDBJ whole genome shotgun (WGS) entry which is preliminary data.</text>
</comment>
<comment type="function">
    <text evidence="5">RNA-binding component of the eukaryotic translation initiation factor 3 (eIF-3) complex, which is involved in protein synthesis of a specialized repertoire of mRNAs and, together with other initiation factors, stimulates binding of mRNA and methionyl-tRNAi to the 40S ribosome. The eIF-3 complex specifically targets and initiates translation of a subset of mRNAs involved in cell proliferation.</text>
</comment>
<dbReference type="EMBL" id="JAIPUX010001880">
    <property type="protein sequence ID" value="KAH0623707.1"/>
    <property type="molecule type" value="Genomic_DNA"/>
</dbReference>
<feature type="compositionally biased region" description="Basic and acidic residues" evidence="6">
    <location>
        <begin position="1044"/>
        <end position="1184"/>
    </location>
</feature>
<organism evidence="8 9">
    <name type="scientific">Phrynosoma platyrhinos</name>
    <name type="common">Desert horned lizard</name>
    <dbReference type="NCBI Taxonomy" id="52577"/>
    <lineage>
        <taxon>Eukaryota</taxon>
        <taxon>Metazoa</taxon>
        <taxon>Chordata</taxon>
        <taxon>Craniata</taxon>
        <taxon>Vertebrata</taxon>
        <taxon>Euteleostomi</taxon>
        <taxon>Lepidosauria</taxon>
        <taxon>Squamata</taxon>
        <taxon>Bifurcata</taxon>
        <taxon>Unidentata</taxon>
        <taxon>Episquamata</taxon>
        <taxon>Toxicofera</taxon>
        <taxon>Iguania</taxon>
        <taxon>Phrynosomatidae</taxon>
        <taxon>Phrynosomatinae</taxon>
        <taxon>Phrynosoma</taxon>
    </lineage>
</organism>
<dbReference type="HAMAP" id="MF_03000">
    <property type="entry name" value="eIF3a"/>
    <property type="match status" value="1"/>
</dbReference>
<keyword evidence="5" id="KW-0175">Coiled coil</keyword>
<dbReference type="SMART" id="SM00088">
    <property type="entry name" value="PINT"/>
    <property type="match status" value="1"/>
</dbReference>
<dbReference type="InterPro" id="IPR027512">
    <property type="entry name" value="EIF3A"/>
</dbReference>
<feature type="compositionally biased region" description="Basic and acidic residues" evidence="6">
    <location>
        <begin position="1198"/>
        <end position="1227"/>
    </location>
</feature>
<dbReference type="Pfam" id="PF22591">
    <property type="entry name" value="eIF3a_PCI_TPR-like"/>
    <property type="match status" value="1"/>
</dbReference>
<keyword evidence="9" id="KW-1185">Reference proteome</keyword>
<feature type="compositionally biased region" description="Basic and acidic residues" evidence="6">
    <location>
        <begin position="762"/>
        <end position="1032"/>
    </location>
</feature>
<evidence type="ECO:0000256" key="3">
    <source>
        <dbReference type="ARBA" id="ARBA00022884"/>
    </source>
</evidence>
<feature type="coiled-coil region" evidence="5">
    <location>
        <begin position="647"/>
        <end position="681"/>
    </location>
</feature>
<gene>
    <name evidence="5" type="primary">EIF3A</name>
    <name evidence="5" type="synonym">EIF3S10</name>
    <name evidence="8" type="ORF">JD844_006776</name>
</gene>
<keyword evidence="4 5" id="KW-0648">Protein biosynthesis</keyword>
<protein>
    <recommendedName>
        <fullName evidence="5">Eukaryotic translation initiation factor 3 subunit A</fullName>
        <shortName evidence="5">eIF3a</shortName>
    </recommendedName>
    <alternativeName>
        <fullName evidence="5">Eukaryotic translation initiation factor 3 subunit 10</fullName>
    </alternativeName>
    <alternativeName>
        <fullName evidence="5">eIF-3-theta</fullName>
    </alternativeName>
</protein>
<dbReference type="InterPro" id="IPR000717">
    <property type="entry name" value="PCI_dom"/>
</dbReference>
<comment type="similarity">
    <text evidence="5">Belongs to the eIF-3 subunit A family.</text>
</comment>
<dbReference type="PANTHER" id="PTHR14005:SF0">
    <property type="entry name" value="EUKARYOTIC TRANSLATION INITIATION FACTOR 3 SUBUNIT A"/>
    <property type="match status" value="1"/>
</dbReference>
<keyword evidence="1 5" id="KW-0963">Cytoplasm</keyword>
<evidence type="ECO:0000256" key="5">
    <source>
        <dbReference type="HAMAP-Rule" id="MF_03000"/>
    </source>
</evidence>
<evidence type="ECO:0000256" key="1">
    <source>
        <dbReference type="ARBA" id="ARBA00022490"/>
    </source>
</evidence>
<dbReference type="PROSITE" id="PS50250">
    <property type="entry name" value="PCI"/>
    <property type="match status" value="1"/>
</dbReference>
<evidence type="ECO:0000256" key="2">
    <source>
        <dbReference type="ARBA" id="ARBA00022540"/>
    </source>
</evidence>
<proteinExistence type="inferred from homology"/>
<feature type="coiled-coil region" evidence="5">
    <location>
        <begin position="538"/>
        <end position="614"/>
    </location>
</feature>
<evidence type="ECO:0000313" key="8">
    <source>
        <dbReference type="EMBL" id="KAH0623707.1"/>
    </source>
</evidence>
<sequence>MPVYFQRPENALKRANEFLEVGKKQPALDVLYDVMKSKKHRTWQKIHEPIMLKYLELCVDLRKSHLAKEGLYQYKNICQQVNIKSLEDVVRAYLKLAEEKTEAAKEESQQMVLDIEDLDNIQTPESVLLSAVSGEDTQDRTDRLLLTPWVKFLWESYRQCLDLLRNNSRVERLYHDIAQQAFKFCLQYTRKAEFRKLCDNLRMHLGQIQRHHNQSTAINLNNPESQSMHLETRLVQLDSAISMELWQEAFKAVEDIHGLFSLSKKPPKPQLMANYYHKVSTVFWKSGNALFHASTLHRLYHLSREMRKNLTQEEMQRMSTRVLLATLSIPITPERTDIARLLDMDGIIVRFNVVQHVVPEVKELYNWLEVDFHPLKLCGRVCKVLNWVREQSEKEPELQLYIPHLQNNTILRLLQQGNLTDVVAQIYQSIEFSRLTTLVPFVDAFQLERAIVDAARHCDLQVRIDHTTRTLSFGSDLNYCTREDAPLGPQLQSMPSEQIRNQLTAMSSALAKALEVIKPPHLLLEKEEQHQQAVTAYLKNSKKEHQRILARRQTIEERKERLESLNIQREKEELEQREAELQKVRKAEEERLRQEAKEREKERILQEHEQIKKKTVRERLEQIKKTELGAKAFKDIDIEDLEELDPDFIMAKQVEQLEKEKKELQERLKNQEKKIDYFERAKRLEEIPLIKSAYEEQRVRDMELWEQQEEERITTMQLEREKALEHKNRLSRMLEDSDLFITRLKAARRSVYEVYQELEQEEKERAEREKREQEMREYQERVKKLEEVERKKRQREMEIEERERRREEERRNLEDPLSRKESRWGDRDGESTWRRSAEPESEWRRPPAEREWRRGEARDDEKSVRKDELTRRATSEDRAQSPHEGTDDKVRGLEDDRAPKRGLDDDRAPRRGLDDDRAPRRGLDDDRGPRRGLDDDRGPRRGLDDDRTLRRGLDDDRTPRRGLDDERPSWRATDEDRGPRRGMDDDRISRRDEDRGPWRNADEDRMSRRDDDRAPRRTGDDDRGPRRGDDSRSGPWRPFGKPGGWREREKAREDSWGPPRDSRPSEDREWDRDKDRDDNEKDREFDKDRDFDREDRFRRSRDDAGWRRGPAEEASSWRDSGRRDEWDRGGRDSRDDRGSRDLRDRRGEERERRGPPPRTDRDDVSSWRRSDDRKEEREERETVRRTPAGSSTPVSSVSKEREKEGEKEKSAWRTEKERESLRRTKNETDEDGWTTVRR</sequence>
<evidence type="ECO:0000256" key="4">
    <source>
        <dbReference type="ARBA" id="ARBA00022917"/>
    </source>
</evidence>
<dbReference type="Proteomes" id="UP000826234">
    <property type="component" value="Unassembled WGS sequence"/>
</dbReference>
<keyword evidence="3 5" id="KW-0694">RNA-binding</keyword>
<feature type="domain" description="PCI" evidence="7">
    <location>
        <begin position="288"/>
        <end position="478"/>
    </location>
</feature>
<feature type="region of interest" description="Disordered" evidence="6">
    <location>
        <begin position="759"/>
        <end position="1238"/>
    </location>
</feature>
<comment type="subunit">
    <text evidence="5">Component of the eukaryotic translation initiation factor 3 (eIF-3) complex, which is composed of 13 subunits: EIF3A, EIF3B, EIF3C, EIF3D, EIF3E, EIF3F, EIF3G, EIF3H, EIF3I, EIF3J, EIF3K, EIF3L and EIF3M.</text>
</comment>
<evidence type="ECO:0000259" key="7">
    <source>
        <dbReference type="PROSITE" id="PS50250"/>
    </source>
</evidence>
<accession>A0ABQ7T288</accession>
<reference evidence="8 9" key="1">
    <citation type="journal article" date="2022" name="Gigascience">
        <title>A chromosome-level genome assembly and annotation of the desert horned lizard, Phrynosoma platyrhinos, provides insight into chromosomal rearrangements among reptiles.</title>
        <authorList>
            <person name="Koochekian N."/>
            <person name="Ascanio A."/>
            <person name="Farleigh K."/>
            <person name="Card D.C."/>
            <person name="Schield D.R."/>
            <person name="Castoe T.A."/>
            <person name="Jezkova T."/>
        </authorList>
    </citation>
    <scope>NUCLEOTIDE SEQUENCE [LARGE SCALE GENOMIC DNA]</scope>
    <source>
        <strain evidence="8">NK-2021</strain>
    </source>
</reference>
<dbReference type="Pfam" id="PF01399">
    <property type="entry name" value="PCI"/>
    <property type="match status" value="1"/>
</dbReference>
<keyword evidence="2 5" id="KW-0396">Initiation factor</keyword>
<name>A0ABQ7T288_PHRPL</name>
<feature type="initiator methionine" description="Removed" evidence="5">
    <location>
        <position position="1"/>
    </location>
</feature>
<dbReference type="Gene3D" id="1.25.40.860">
    <property type="match status" value="2"/>
</dbReference>
<evidence type="ECO:0000256" key="6">
    <source>
        <dbReference type="SAM" id="MobiDB-lite"/>
    </source>
</evidence>
<comment type="subcellular location">
    <subcellularLocation>
        <location evidence="5">Cytoplasm</location>
    </subcellularLocation>
</comment>
<dbReference type="InterPro" id="IPR054711">
    <property type="entry name" value="eIF3a_PCI_TPR-like"/>
</dbReference>